<dbReference type="SUPFAM" id="SSF56672">
    <property type="entry name" value="DNA/RNA polymerases"/>
    <property type="match status" value="1"/>
</dbReference>
<dbReference type="InterPro" id="IPR043502">
    <property type="entry name" value="DNA/RNA_pol_sf"/>
</dbReference>
<proteinExistence type="predicted"/>
<keyword evidence="2" id="KW-0378">Hydrolase</keyword>
<dbReference type="Proteomes" id="UP000321393">
    <property type="component" value="Unassembled WGS sequence"/>
</dbReference>
<accession>A0A5A7V2A9</accession>
<protein>
    <submittedName>
        <fullName evidence="1">Asp_protease_2 domain-containing protein</fullName>
    </submittedName>
</protein>
<organism evidence="1 3">
    <name type="scientific">Cucumis melo var. makuwa</name>
    <name type="common">Oriental melon</name>
    <dbReference type="NCBI Taxonomy" id="1194695"/>
    <lineage>
        <taxon>Eukaryota</taxon>
        <taxon>Viridiplantae</taxon>
        <taxon>Streptophyta</taxon>
        <taxon>Embryophyta</taxon>
        <taxon>Tracheophyta</taxon>
        <taxon>Spermatophyta</taxon>
        <taxon>Magnoliopsida</taxon>
        <taxon>eudicotyledons</taxon>
        <taxon>Gunneridae</taxon>
        <taxon>Pentapetalae</taxon>
        <taxon>rosids</taxon>
        <taxon>fabids</taxon>
        <taxon>Cucurbitales</taxon>
        <taxon>Cucurbitaceae</taxon>
        <taxon>Benincaseae</taxon>
        <taxon>Cucumis</taxon>
    </lineage>
</organism>
<dbReference type="InterPro" id="IPR043128">
    <property type="entry name" value="Rev_trsase/Diguanyl_cyclase"/>
</dbReference>
<dbReference type="GO" id="GO:0008233">
    <property type="term" value="F:peptidase activity"/>
    <property type="evidence" value="ECO:0007669"/>
    <property type="project" value="UniProtKB-KW"/>
</dbReference>
<keyword evidence="2" id="KW-0645">Protease</keyword>
<dbReference type="CDD" id="cd00303">
    <property type="entry name" value="retropepsin_like"/>
    <property type="match status" value="1"/>
</dbReference>
<dbReference type="Gene3D" id="3.30.70.270">
    <property type="match status" value="1"/>
</dbReference>
<comment type="caution">
    <text evidence="1">The sequence shown here is derived from an EMBL/GenBank/DDBJ whole genome shotgun (WGS) entry which is preliminary data.</text>
</comment>
<evidence type="ECO:0000313" key="1">
    <source>
        <dbReference type="EMBL" id="KAA0061384.1"/>
    </source>
</evidence>
<dbReference type="EMBL" id="SSTD01009149">
    <property type="protein sequence ID" value="TYK14738.1"/>
    <property type="molecule type" value="Genomic_DNA"/>
</dbReference>
<dbReference type="PANTHER" id="PTHR33064:SF40">
    <property type="entry name" value="REVERSE TRANSCRIPTASE_RETROTRANSPOSON-DERIVED PROTEIN RNASE H-LIKE DOMAIN-CONTAINING PROTEIN"/>
    <property type="match status" value="1"/>
</dbReference>
<sequence>MVNSSATHNFIIEVETKRLRLHWEKDSERMKAVNSVALPIVGLLKRTVIKLGGWKGPVYFVVVKIDDFDVLLGMEFLLEHQVIPMPSAKCLVITGSFPTVVQANIQAKAPAKNAYRMALLKLVELQKPSKKLLSIEFSRLVQAPYGASILSLKKKDRNPQQCIKHQFTASHKYPFTILPNLVDRSREVKYLLKSDIRPSLTEANGGKRCFMQRQINVLGHVVEFHQIEVGKRKISATCDERIPKLVAELRSCPGLANSNGQFMEGLLKRASSLTELLKEEDIQWGGNLECQAAFDGLKQAMIEGPSLGVVDAIKPPKMLNVVQFGHDAQIDSLIRKSQFEIDSSRHYVLLSVINDPYIGNSTQVHRVKKEWELVANIALACLEEASRLIEERVDQKRCLLEFKWMTKFPINGATMSYGYLST</sequence>
<gene>
    <name evidence="2" type="ORF">E5676_scaffold692G00730</name>
    <name evidence="1" type="ORF">E6C27_scaffold749G00710</name>
</gene>
<dbReference type="GO" id="GO:0006508">
    <property type="term" value="P:proteolysis"/>
    <property type="evidence" value="ECO:0007669"/>
    <property type="project" value="UniProtKB-KW"/>
</dbReference>
<dbReference type="OrthoDB" id="1939491at2759"/>
<evidence type="ECO:0000313" key="3">
    <source>
        <dbReference type="Proteomes" id="UP000321393"/>
    </source>
</evidence>
<dbReference type="Proteomes" id="UP000321947">
    <property type="component" value="Unassembled WGS sequence"/>
</dbReference>
<evidence type="ECO:0000313" key="4">
    <source>
        <dbReference type="Proteomes" id="UP000321947"/>
    </source>
</evidence>
<reference evidence="3 4" key="1">
    <citation type="submission" date="2019-08" db="EMBL/GenBank/DDBJ databases">
        <title>Draft genome sequences of two oriental melons (Cucumis melo L. var makuwa).</title>
        <authorList>
            <person name="Kwon S.-Y."/>
        </authorList>
    </citation>
    <scope>NUCLEOTIDE SEQUENCE [LARGE SCALE GENOMIC DNA]</scope>
    <source>
        <strain evidence="4">cv. Chang Bougi</strain>
        <strain evidence="3">cv. SW 3</strain>
        <tissue evidence="1">Leaf</tissue>
    </source>
</reference>
<dbReference type="PANTHER" id="PTHR33064">
    <property type="entry name" value="POL PROTEIN"/>
    <property type="match status" value="1"/>
</dbReference>
<dbReference type="AlphaFoldDB" id="A0A5A7V2A9"/>
<name>A0A5A7V2A9_CUCMM</name>
<dbReference type="InterPro" id="IPR021109">
    <property type="entry name" value="Peptidase_aspartic_dom_sf"/>
</dbReference>
<dbReference type="Gene3D" id="2.40.70.10">
    <property type="entry name" value="Acid Proteases"/>
    <property type="match status" value="1"/>
</dbReference>
<dbReference type="InterPro" id="IPR051320">
    <property type="entry name" value="Viral_Replic_Matur_Polypro"/>
</dbReference>
<dbReference type="EMBL" id="SSTE01004817">
    <property type="protein sequence ID" value="KAA0061384.1"/>
    <property type="molecule type" value="Genomic_DNA"/>
</dbReference>
<evidence type="ECO:0000313" key="2">
    <source>
        <dbReference type="EMBL" id="TYK14738.1"/>
    </source>
</evidence>